<dbReference type="Pfam" id="PF12627">
    <property type="entry name" value="PolyA_pol_RNAbd"/>
    <property type="match status" value="1"/>
</dbReference>
<dbReference type="EMBL" id="AQQX01000002">
    <property type="protein sequence ID" value="KGM49923.1"/>
    <property type="molecule type" value="Genomic_DNA"/>
</dbReference>
<dbReference type="GO" id="GO:0000049">
    <property type="term" value="F:tRNA binding"/>
    <property type="evidence" value="ECO:0007669"/>
    <property type="project" value="TreeGrafter"/>
</dbReference>
<dbReference type="InterPro" id="IPR050264">
    <property type="entry name" value="Bact_CCA-adding_enz_type3_sf"/>
</dbReference>
<feature type="domain" description="tRNA nucleotidyltransferase/poly(A) polymerase RNA and SrmB- binding" evidence="10">
    <location>
        <begin position="183"/>
        <end position="239"/>
    </location>
</feature>
<proteinExistence type="inferred from homology"/>
<gene>
    <name evidence="11" type="ORF">ATO9_07925</name>
</gene>
<reference evidence="11 12" key="1">
    <citation type="journal article" date="2015" name="Antonie Van Leeuwenhoek">
        <title>Pseudooceanicola atlanticus gen. nov. sp. nov., isolated from surface seawater of the Atlantic Ocean and reclassification of Oceanicola batsensis, Oceanicola marinus, Oceanicola nitratireducens, Oceanicola nanhaiensis, Oceanicola antarcticus and Oceanicola flagellatus, as Pseudooceanicola batsensis comb. nov., Pseudooceanicola marinus comb. nov., Pseudooceanicola nitratireducens comb. nov., Pseudooceanicola nanhaiensis comb. nov., Pseudooceanicola antarcticus comb. nov., and Pseudooceanicola flagellatus comb. nov.</title>
        <authorList>
            <person name="Lai Q."/>
            <person name="Li G."/>
            <person name="Liu X."/>
            <person name="Du Y."/>
            <person name="Sun F."/>
            <person name="Shao Z."/>
        </authorList>
    </citation>
    <scope>NUCLEOTIDE SEQUENCE [LARGE SCALE GENOMIC DNA]</scope>
    <source>
        <strain evidence="11 12">22II-s11g</strain>
    </source>
</reference>
<evidence type="ECO:0000256" key="6">
    <source>
        <dbReference type="ARBA" id="ARBA00022741"/>
    </source>
</evidence>
<keyword evidence="4" id="KW-0548">Nucleotidyltransferase</keyword>
<feature type="domain" description="Poly A polymerase head" evidence="9">
    <location>
        <begin position="29"/>
        <end position="149"/>
    </location>
</feature>
<evidence type="ECO:0000259" key="10">
    <source>
        <dbReference type="Pfam" id="PF12627"/>
    </source>
</evidence>
<keyword evidence="8" id="KW-0694">RNA-binding</keyword>
<keyword evidence="6" id="KW-0547">Nucleotide-binding</keyword>
<protein>
    <submittedName>
        <fullName evidence="11">Poly(A) polymerase</fullName>
    </submittedName>
</protein>
<dbReference type="InterPro" id="IPR032828">
    <property type="entry name" value="PolyA_RNA-bd"/>
</dbReference>
<keyword evidence="7" id="KW-0460">Magnesium</keyword>
<dbReference type="PANTHER" id="PTHR46173">
    <property type="entry name" value="CCA TRNA NUCLEOTIDYLTRANSFERASE 1, MITOCHONDRIAL"/>
    <property type="match status" value="1"/>
</dbReference>
<sequence length="392" mass="42200">MRVEGDWLTHPGTRAVCDLLEAAGHRALFVGGCVRDALLGRPVGDIDIATDARPDRVVELAGTAGIKAVPTGIDHGTVTLVADGLGHEITTFRRDIETDGRHAIVHFSDDVAEDAARRDFTMNALYADPRGVVVDPLGGLPDLRARRLRFVGDPAERIAEDYLRILRFFRFHAWYGDPEAGMDADALAVIADGAEGIAHLSRERIGHEMRKLLAAPDPAPSVAAMRQAGVLIHVLPGADDKGLAPLVHLETVEDPVIRPDAMRRLAVLGGEDPESALRLSRAEARRLQQMSDAIGTMSGAGELGYRLGRTTGIDVLLLRWALFGQPRDRADIASVETGAEAKFPVTAKHLMQEYSGAELGRRLKELEDRWIASGFALTQAQLCAGTGSDGDG</sequence>
<evidence type="ECO:0000256" key="8">
    <source>
        <dbReference type="RuleBase" id="RU003953"/>
    </source>
</evidence>
<evidence type="ECO:0000259" key="9">
    <source>
        <dbReference type="Pfam" id="PF01743"/>
    </source>
</evidence>
<evidence type="ECO:0000256" key="5">
    <source>
        <dbReference type="ARBA" id="ARBA00022723"/>
    </source>
</evidence>
<evidence type="ECO:0000256" key="1">
    <source>
        <dbReference type="ARBA" id="ARBA00001946"/>
    </source>
</evidence>
<accession>A0A0A0EIK5</accession>
<dbReference type="GO" id="GO:0008033">
    <property type="term" value="P:tRNA processing"/>
    <property type="evidence" value="ECO:0007669"/>
    <property type="project" value="UniProtKB-KW"/>
</dbReference>
<comment type="caution">
    <text evidence="11">The sequence shown here is derived from an EMBL/GenBank/DDBJ whole genome shotgun (WGS) entry which is preliminary data.</text>
</comment>
<dbReference type="STRING" id="1461694.ATO9_07925"/>
<dbReference type="Gene3D" id="3.30.460.10">
    <property type="entry name" value="Beta Polymerase, domain 2"/>
    <property type="match status" value="1"/>
</dbReference>
<evidence type="ECO:0000256" key="2">
    <source>
        <dbReference type="ARBA" id="ARBA00022679"/>
    </source>
</evidence>
<dbReference type="GO" id="GO:0046872">
    <property type="term" value="F:metal ion binding"/>
    <property type="evidence" value="ECO:0007669"/>
    <property type="project" value="UniProtKB-KW"/>
</dbReference>
<organism evidence="11 12">
    <name type="scientific">Pseudooceanicola atlanticus</name>
    <dbReference type="NCBI Taxonomy" id="1461694"/>
    <lineage>
        <taxon>Bacteria</taxon>
        <taxon>Pseudomonadati</taxon>
        <taxon>Pseudomonadota</taxon>
        <taxon>Alphaproteobacteria</taxon>
        <taxon>Rhodobacterales</taxon>
        <taxon>Paracoccaceae</taxon>
        <taxon>Pseudooceanicola</taxon>
    </lineage>
</organism>
<keyword evidence="3" id="KW-0819">tRNA processing</keyword>
<dbReference type="SUPFAM" id="SSF81891">
    <property type="entry name" value="Poly A polymerase C-terminal region-like"/>
    <property type="match status" value="1"/>
</dbReference>
<dbReference type="RefSeq" id="WP_043747321.1">
    <property type="nucleotide sequence ID" value="NZ_AQQX01000002.1"/>
</dbReference>
<evidence type="ECO:0000256" key="3">
    <source>
        <dbReference type="ARBA" id="ARBA00022694"/>
    </source>
</evidence>
<dbReference type="Pfam" id="PF01743">
    <property type="entry name" value="PolyA_pol"/>
    <property type="match status" value="1"/>
</dbReference>
<dbReference type="GO" id="GO:0000166">
    <property type="term" value="F:nucleotide binding"/>
    <property type="evidence" value="ECO:0007669"/>
    <property type="project" value="UniProtKB-KW"/>
</dbReference>
<comment type="similarity">
    <text evidence="8">Belongs to the tRNA nucleotidyltransferase/poly(A) polymerase family.</text>
</comment>
<dbReference type="Proteomes" id="UP000030004">
    <property type="component" value="Unassembled WGS sequence"/>
</dbReference>
<dbReference type="PANTHER" id="PTHR46173:SF1">
    <property type="entry name" value="CCA TRNA NUCLEOTIDYLTRANSFERASE 1, MITOCHONDRIAL"/>
    <property type="match status" value="1"/>
</dbReference>
<name>A0A0A0EIK5_9RHOB</name>
<dbReference type="eggNOG" id="COG0617">
    <property type="taxonomic scope" value="Bacteria"/>
</dbReference>
<evidence type="ECO:0000313" key="12">
    <source>
        <dbReference type="Proteomes" id="UP000030004"/>
    </source>
</evidence>
<dbReference type="OrthoDB" id="9805698at2"/>
<dbReference type="InterPro" id="IPR002646">
    <property type="entry name" value="PolA_pol_head_dom"/>
</dbReference>
<dbReference type="CDD" id="cd05398">
    <property type="entry name" value="NT_ClassII-CCAase"/>
    <property type="match status" value="1"/>
</dbReference>
<dbReference type="SUPFAM" id="SSF81301">
    <property type="entry name" value="Nucleotidyltransferase"/>
    <property type="match status" value="1"/>
</dbReference>
<evidence type="ECO:0000313" key="11">
    <source>
        <dbReference type="EMBL" id="KGM49923.1"/>
    </source>
</evidence>
<dbReference type="AlphaFoldDB" id="A0A0A0EIK5"/>
<evidence type="ECO:0000256" key="7">
    <source>
        <dbReference type="ARBA" id="ARBA00022842"/>
    </source>
</evidence>
<evidence type="ECO:0000256" key="4">
    <source>
        <dbReference type="ARBA" id="ARBA00022695"/>
    </source>
</evidence>
<dbReference type="GO" id="GO:0016779">
    <property type="term" value="F:nucleotidyltransferase activity"/>
    <property type="evidence" value="ECO:0007669"/>
    <property type="project" value="UniProtKB-KW"/>
</dbReference>
<keyword evidence="12" id="KW-1185">Reference proteome</keyword>
<keyword evidence="5" id="KW-0479">Metal-binding</keyword>
<dbReference type="InterPro" id="IPR043519">
    <property type="entry name" value="NT_sf"/>
</dbReference>
<dbReference type="Gene3D" id="1.10.3090.10">
    <property type="entry name" value="cca-adding enzyme, domain 2"/>
    <property type="match status" value="1"/>
</dbReference>
<comment type="cofactor">
    <cofactor evidence="1">
        <name>Mg(2+)</name>
        <dbReference type="ChEBI" id="CHEBI:18420"/>
    </cofactor>
</comment>
<keyword evidence="2 8" id="KW-0808">Transferase</keyword>